<comment type="caution">
    <text evidence="1">The sequence shown here is derived from an EMBL/GenBank/DDBJ whole genome shotgun (WGS) entry which is preliminary data.</text>
</comment>
<keyword evidence="2" id="KW-1185">Reference proteome</keyword>
<proteinExistence type="predicted"/>
<organism evidence="1 2">
    <name type="scientific">Lepraria neglecta</name>
    <dbReference type="NCBI Taxonomy" id="209136"/>
    <lineage>
        <taxon>Eukaryota</taxon>
        <taxon>Fungi</taxon>
        <taxon>Dikarya</taxon>
        <taxon>Ascomycota</taxon>
        <taxon>Pezizomycotina</taxon>
        <taxon>Lecanoromycetes</taxon>
        <taxon>OSLEUM clade</taxon>
        <taxon>Lecanoromycetidae</taxon>
        <taxon>Lecanorales</taxon>
        <taxon>Lecanorineae</taxon>
        <taxon>Stereocaulaceae</taxon>
        <taxon>Lepraria</taxon>
    </lineage>
</organism>
<reference evidence="1" key="1">
    <citation type="submission" date="2022-11" db="EMBL/GenBank/DDBJ databases">
        <title>Chromosomal genome sequence assembly and mating type (MAT) locus characterization of the leprose asexual lichenized fungus Lepraria neglecta (Nyl.) Erichsen.</title>
        <authorList>
            <person name="Allen J.L."/>
            <person name="Pfeffer B."/>
        </authorList>
    </citation>
    <scope>NUCLEOTIDE SEQUENCE</scope>
    <source>
        <strain evidence="1">Allen 5258</strain>
    </source>
</reference>
<dbReference type="EMBL" id="JASNWA010000008">
    <property type="protein sequence ID" value="KAK3171676.1"/>
    <property type="molecule type" value="Genomic_DNA"/>
</dbReference>
<gene>
    <name evidence="1" type="ORF">OEA41_003760</name>
</gene>
<dbReference type="Proteomes" id="UP001276659">
    <property type="component" value="Unassembled WGS sequence"/>
</dbReference>
<protein>
    <submittedName>
        <fullName evidence="1">Uncharacterized protein</fullName>
    </submittedName>
</protein>
<evidence type="ECO:0000313" key="1">
    <source>
        <dbReference type="EMBL" id="KAK3171676.1"/>
    </source>
</evidence>
<sequence length="115" mass="13246">MDAAVPDPYYFRRLNSEILIKVHNYGDYLVGMGYFDCFKAIRDDIIQYNPSPYALMGTQMRDYVSKDGVTLVFITPPMKMTWRLWDDDVQGIWEFIMNVPGAAWLGEADGEGYAI</sequence>
<name>A0AAD9Z5A0_9LECA</name>
<accession>A0AAD9Z5A0</accession>
<evidence type="ECO:0000313" key="2">
    <source>
        <dbReference type="Proteomes" id="UP001276659"/>
    </source>
</evidence>
<dbReference type="AlphaFoldDB" id="A0AAD9Z5A0"/>